<comment type="caution">
    <text evidence="2">The sequence shown here is derived from an EMBL/GenBank/DDBJ whole genome shotgun (WGS) entry which is preliminary data.</text>
</comment>
<dbReference type="AlphaFoldDB" id="A0ABD0WTB5"/>
<evidence type="ECO:0000313" key="3">
    <source>
        <dbReference type="Proteomes" id="UP001557470"/>
    </source>
</evidence>
<keyword evidence="1" id="KW-0812">Transmembrane</keyword>
<reference evidence="2 3" key="1">
    <citation type="submission" date="2024-06" db="EMBL/GenBank/DDBJ databases">
        <authorList>
            <person name="Pan Q."/>
            <person name="Wen M."/>
            <person name="Jouanno E."/>
            <person name="Zahm M."/>
            <person name="Klopp C."/>
            <person name="Cabau C."/>
            <person name="Louis A."/>
            <person name="Berthelot C."/>
            <person name="Parey E."/>
            <person name="Roest Crollius H."/>
            <person name="Montfort J."/>
            <person name="Robinson-Rechavi M."/>
            <person name="Bouchez O."/>
            <person name="Lampietro C."/>
            <person name="Lopez Roques C."/>
            <person name="Donnadieu C."/>
            <person name="Postlethwait J."/>
            <person name="Bobe J."/>
            <person name="Verreycken H."/>
            <person name="Guiguen Y."/>
        </authorList>
    </citation>
    <scope>NUCLEOTIDE SEQUENCE [LARGE SCALE GENOMIC DNA]</scope>
    <source>
        <strain evidence="2">Up_M1</strain>
        <tissue evidence="2">Testis</tissue>
    </source>
</reference>
<feature type="transmembrane region" description="Helical" evidence="1">
    <location>
        <begin position="15"/>
        <end position="34"/>
    </location>
</feature>
<protein>
    <submittedName>
        <fullName evidence="2">Uncharacterized protein</fullName>
    </submittedName>
</protein>
<evidence type="ECO:0000256" key="1">
    <source>
        <dbReference type="SAM" id="Phobius"/>
    </source>
</evidence>
<organism evidence="2 3">
    <name type="scientific">Umbra pygmaea</name>
    <name type="common">Eastern mudminnow</name>
    <dbReference type="NCBI Taxonomy" id="75934"/>
    <lineage>
        <taxon>Eukaryota</taxon>
        <taxon>Metazoa</taxon>
        <taxon>Chordata</taxon>
        <taxon>Craniata</taxon>
        <taxon>Vertebrata</taxon>
        <taxon>Euteleostomi</taxon>
        <taxon>Actinopterygii</taxon>
        <taxon>Neopterygii</taxon>
        <taxon>Teleostei</taxon>
        <taxon>Protacanthopterygii</taxon>
        <taxon>Esociformes</taxon>
        <taxon>Umbridae</taxon>
        <taxon>Umbra</taxon>
    </lineage>
</organism>
<gene>
    <name evidence="2" type="ORF">UPYG_G00191860</name>
</gene>
<proteinExistence type="predicted"/>
<keyword evidence="3" id="KW-1185">Reference proteome</keyword>
<name>A0ABD0WTB5_UMBPY</name>
<keyword evidence="1" id="KW-0472">Membrane</keyword>
<dbReference type="EMBL" id="JAGEUA010000005">
    <property type="protein sequence ID" value="KAL0979942.1"/>
    <property type="molecule type" value="Genomic_DNA"/>
</dbReference>
<accession>A0ABD0WTB5</accession>
<dbReference type="Proteomes" id="UP001557470">
    <property type="component" value="Unassembled WGS sequence"/>
</dbReference>
<sequence length="82" mass="9102">MWDPTCGEIISAYSIHRGTLVYFACSFLLVAVWSRRHTPLPQQRRLLLASSSASSVSKSSRVAPHLLLARTLRPPTQQPITA</sequence>
<keyword evidence="1" id="KW-1133">Transmembrane helix</keyword>
<evidence type="ECO:0000313" key="2">
    <source>
        <dbReference type="EMBL" id="KAL0979942.1"/>
    </source>
</evidence>